<evidence type="ECO:0000313" key="3">
    <source>
        <dbReference type="EMBL" id="SEC08369.1"/>
    </source>
</evidence>
<dbReference type="EMBL" id="FNSN01000003">
    <property type="protein sequence ID" value="SEC08369.1"/>
    <property type="molecule type" value="Genomic_DNA"/>
</dbReference>
<feature type="transmembrane region" description="Helical" evidence="2">
    <location>
        <begin position="202"/>
        <end position="223"/>
    </location>
</feature>
<name>A0A1H4PLV7_9MICC</name>
<feature type="transmembrane region" description="Helical" evidence="2">
    <location>
        <begin position="235"/>
        <end position="254"/>
    </location>
</feature>
<feature type="transmembrane region" description="Helical" evidence="2">
    <location>
        <begin position="76"/>
        <end position="95"/>
    </location>
</feature>
<organism evidence="3 4">
    <name type="scientific">Arthrobacter woluwensis</name>
    <dbReference type="NCBI Taxonomy" id="156980"/>
    <lineage>
        <taxon>Bacteria</taxon>
        <taxon>Bacillati</taxon>
        <taxon>Actinomycetota</taxon>
        <taxon>Actinomycetes</taxon>
        <taxon>Micrococcales</taxon>
        <taxon>Micrococcaceae</taxon>
        <taxon>Arthrobacter</taxon>
    </lineage>
</organism>
<keyword evidence="2" id="KW-0812">Transmembrane</keyword>
<feature type="transmembrane region" description="Helical" evidence="2">
    <location>
        <begin position="101"/>
        <end position="119"/>
    </location>
</feature>
<keyword evidence="2" id="KW-0472">Membrane</keyword>
<feature type="transmembrane region" description="Helical" evidence="2">
    <location>
        <begin position="124"/>
        <end position="141"/>
    </location>
</feature>
<dbReference type="Pfam" id="PF11361">
    <property type="entry name" value="DUF3159"/>
    <property type="match status" value="1"/>
</dbReference>
<feature type="transmembrane region" description="Helical" evidence="2">
    <location>
        <begin position="161"/>
        <end position="182"/>
    </location>
</feature>
<sequence>MTTEDRNTVEPGAALPATPAGGAVNPEAAGNPEAGNPEAGNPGPDKQDLARSVAAAAGVHHHEDGRVDLLRTAGGWQGICESILPGLVFLVLYTVTESLGWGLGVALGVSAVFAVLRLIQKQKLTMALAGVVGVAISAWVAQSTGKASDFYVPGFFTNGGYLLALLISIIVKWPLAGLLFGFLRNEGVHWRQDPARLKRYTLATWVIIAIFGLRLAVQLPLYFMGDAGLTALGTTRLIMGTPLYVLGLWLAWLLSRPAAPVEERAQES</sequence>
<dbReference type="RefSeq" id="WP_066212279.1">
    <property type="nucleotide sequence ID" value="NZ_FNSN01000003.1"/>
</dbReference>
<feature type="region of interest" description="Disordered" evidence="1">
    <location>
        <begin position="1"/>
        <end position="50"/>
    </location>
</feature>
<evidence type="ECO:0000256" key="1">
    <source>
        <dbReference type="SAM" id="MobiDB-lite"/>
    </source>
</evidence>
<dbReference type="STRING" id="156980.SAMN04489745_2018"/>
<feature type="compositionally biased region" description="Low complexity" evidence="1">
    <location>
        <begin position="11"/>
        <end position="23"/>
    </location>
</feature>
<evidence type="ECO:0000256" key="2">
    <source>
        <dbReference type="SAM" id="Phobius"/>
    </source>
</evidence>
<gene>
    <name evidence="3" type="ORF">SAMN04489745_2018</name>
</gene>
<proteinExistence type="predicted"/>
<protein>
    <recommendedName>
        <fullName evidence="5">DUF3159 domain-containing protein</fullName>
    </recommendedName>
</protein>
<reference evidence="3 4" key="1">
    <citation type="submission" date="2016-10" db="EMBL/GenBank/DDBJ databases">
        <authorList>
            <person name="de Groot N.N."/>
        </authorList>
    </citation>
    <scope>NUCLEOTIDE SEQUENCE [LARGE SCALE GENOMIC DNA]</scope>
    <source>
        <strain evidence="3 4">DSM 10495</strain>
    </source>
</reference>
<evidence type="ECO:0008006" key="5">
    <source>
        <dbReference type="Google" id="ProtNLM"/>
    </source>
</evidence>
<dbReference type="InterPro" id="IPR016566">
    <property type="entry name" value="UCP010219"/>
</dbReference>
<dbReference type="Proteomes" id="UP000182652">
    <property type="component" value="Unassembled WGS sequence"/>
</dbReference>
<keyword evidence="4" id="KW-1185">Reference proteome</keyword>
<accession>A0A1H4PLV7</accession>
<evidence type="ECO:0000313" key="4">
    <source>
        <dbReference type="Proteomes" id="UP000182652"/>
    </source>
</evidence>
<keyword evidence="2" id="KW-1133">Transmembrane helix</keyword>
<dbReference type="AlphaFoldDB" id="A0A1H4PLV7"/>